<organism evidence="1 2">
    <name type="scientific">Buchnera aphidicola</name>
    <name type="common">Anoecia oenotherae</name>
    <dbReference type="NCBI Taxonomy" id="1241833"/>
    <lineage>
        <taxon>Bacteria</taxon>
        <taxon>Pseudomonadati</taxon>
        <taxon>Pseudomonadota</taxon>
        <taxon>Gammaproteobacteria</taxon>
        <taxon>Enterobacterales</taxon>
        <taxon>Erwiniaceae</taxon>
        <taxon>Buchnera</taxon>
    </lineage>
</organism>
<evidence type="ECO:0000313" key="1">
    <source>
        <dbReference type="EMBL" id="QCI19209.1"/>
    </source>
</evidence>
<accession>A0A4D6XUN5</accession>
<protein>
    <submittedName>
        <fullName evidence="1">Uncharacterized protein</fullName>
    </submittedName>
</protein>
<keyword evidence="2" id="KW-1185">Reference proteome</keyword>
<proteinExistence type="predicted"/>
<dbReference type="AlphaFoldDB" id="A0A4D6XUN5"/>
<sequence>MKKLFFFLIFTIIFFLLMSTNFGLNCFFKIALYYFPQLHIQKVNGNIQNIIFKNIVYKTKQLEFSIKKINVNFTKKFFHHKYIYIDLISIKDIFIYSKKHNLNINNKNIILNLIYKCLFKQFDFLCPNVKLYQIHYKDNNQHIFIDKCFSGIKSTKKSITVYTLKTNKIQLKIKNKNSFNTNLKHVNFFSSNIFNYAKKIFDLKLFYIKNFIFSQYKNIFINNFKENFFSVIENKKPFIFSTKIDFIKKKNIYILQNINLKFCNLLLHGNGFFFLNKKKFIDIVFKINLYTKKILKEKIMSIMTGNISKKIFFCLKTKGYKNIIFYINVKKKQNFPYYMYKVVYLSKQNPENKNEIKKRFNYFTYFDLENNLSIFNLYIKNKKNIDKKPHNSNHNLKLYIYSIIKNISLIFPTFDLHCKKLKIPDKVINSFKCFLYKKLLLKQKHLLVFFNTHLFLNKINNFLIKFNYSLKKNNLTSLGTIFVFHKKNHLFIPGINYFFKKNNLFIKANINNKYYINIQINIKNINYFFPDIFGSFSSFHKILFKKNNSCIKLLSSLNFSNFISKLCKIKKIHFSSNFSIQKNIEFNVLINLYNISIDKKSHFSILTEFNENVNSYHVIFQFIQKKTISEINIVKYYKNSKLKNNVFYINFYLKNKKKPFKCI</sequence>
<dbReference type="EMBL" id="CP033012">
    <property type="protein sequence ID" value="QCI19209.1"/>
    <property type="molecule type" value="Genomic_DNA"/>
</dbReference>
<dbReference type="Proteomes" id="UP000298677">
    <property type="component" value="Chromosome"/>
</dbReference>
<reference evidence="1 2" key="1">
    <citation type="submission" date="2018-10" db="EMBL/GenBank/DDBJ databases">
        <title>Comparative functional genomics of the obligate endosymbiont Buchnera aphidicola.</title>
        <authorList>
            <person name="Chong R.A."/>
        </authorList>
    </citation>
    <scope>NUCLEOTIDE SEQUENCE [LARGE SCALE GENOMIC DNA]</scope>
    <source>
        <strain evidence="1 2">Aoe</strain>
    </source>
</reference>
<evidence type="ECO:0000313" key="2">
    <source>
        <dbReference type="Proteomes" id="UP000298677"/>
    </source>
</evidence>
<name>A0A4D6XUN5_9GAMM</name>
<gene>
    <name evidence="1" type="ORF">D9V65_00365</name>
</gene>